<evidence type="ECO:0000313" key="4">
    <source>
        <dbReference type="Proteomes" id="UP000241736"/>
    </source>
</evidence>
<reference evidence="3 4" key="1">
    <citation type="submission" date="2018-03" db="EMBL/GenBank/DDBJ databases">
        <title>Arenimonas caeni sp. nov., isolated from activated sludge.</title>
        <authorList>
            <person name="Liu H."/>
        </authorList>
    </citation>
    <scope>NUCLEOTIDE SEQUENCE [LARGE SCALE GENOMIC DNA]</scope>
    <source>
        <strain evidence="4">z29</strain>
    </source>
</reference>
<accession>A0A2P6M8L4</accession>
<sequence length="101" mass="10369">MVVAPAGASGADATAAPAGREAGEPPLPRLADLGAGERAALPPLKLTMHVFADDAPARFVILDGRRLGEGAMVAEGIVLREIRRDGIVLEASGRVLLVPRP</sequence>
<feature type="domain" description="Type II secretion system protein GspB C-terminal" evidence="2">
    <location>
        <begin position="41"/>
        <end position="96"/>
    </location>
</feature>
<name>A0A2P6M8L4_9GAMM</name>
<dbReference type="GO" id="GO:0015627">
    <property type="term" value="C:type II protein secretion system complex"/>
    <property type="evidence" value="ECO:0007669"/>
    <property type="project" value="InterPro"/>
</dbReference>
<dbReference type="AlphaFoldDB" id="A0A2P6M8L4"/>
<dbReference type="Proteomes" id="UP000241736">
    <property type="component" value="Unassembled WGS sequence"/>
</dbReference>
<evidence type="ECO:0000259" key="2">
    <source>
        <dbReference type="Pfam" id="PF16537"/>
    </source>
</evidence>
<feature type="region of interest" description="Disordered" evidence="1">
    <location>
        <begin position="1"/>
        <end position="31"/>
    </location>
</feature>
<dbReference type="EMBL" id="PVLF01000012">
    <property type="protein sequence ID" value="PRH82310.1"/>
    <property type="molecule type" value="Genomic_DNA"/>
</dbReference>
<dbReference type="Pfam" id="PF16537">
    <property type="entry name" value="T2SSB"/>
    <property type="match status" value="1"/>
</dbReference>
<keyword evidence="4" id="KW-1185">Reference proteome</keyword>
<proteinExistence type="predicted"/>
<dbReference type="InterPro" id="IPR032389">
    <property type="entry name" value="GspB_C"/>
</dbReference>
<comment type="caution">
    <text evidence="3">The sequence shown here is derived from an EMBL/GenBank/DDBJ whole genome shotgun (WGS) entry which is preliminary data.</text>
</comment>
<evidence type="ECO:0000313" key="3">
    <source>
        <dbReference type="EMBL" id="PRH82310.1"/>
    </source>
</evidence>
<gene>
    <name evidence="3" type="ORF">C6N40_08650</name>
</gene>
<protein>
    <recommendedName>
        <fullName evidence="2">Type II secretion system protein GspB C-terminal domain-containing protein</fullName>
    </recommendedName>
</protein>
<feature type="compositionally biased region" description="Low complexity" evidence="1">
    <location>
        <begin position="1"/>
        <end position="20"/>
    </location>
</feature>
<evidence type="ECO:0000256" key="1">
    <source>
        <dbReference type="SAM" id="MobiDB-lite"/>
    </source>
</evidence>
<dbReference type="OrthoDB" id="5432325at2"/>
<organism evidence="3 4">
    <name type="scientific">Arenimonas caeni</name>
    <dbReference type="NCBI Taxonomy" id="2058085"/>
    <lineage>
        <taxon>Bacteria</taxon>
        <taxon>Pseudomonadati</taxon>
        <taxon>Pseudomonadota</taxon>
        <taxon>Gammaproteobacteria</taxon>
        <taxon>Lysobacterales</taxon>
        <taxon>Lysobacteraceae</taxon>
        <taxon>Arenimonas</taxon>
    </lineage>
</organism>